<gene>
    <name evidence="6" type="ORF">E5163_08920</name>
</gene>
<keyword evidence="2" id="KW-0805">Transcription regulation</keyword>
<keyword evidence="4" id="KW-0804">Transcription</keyword>
<dbReference type="PRINTS" id="PR00039">
    <property type="entry name" value="HTHLYSR"/>
</dbReference>
<dbReference type="Pfam" id="PF00126">
    <property type="entry name" value="HTH_1"/>
    <property type="match status" value="1"/>
</dbReference>
<dbReference type="FunFam" id="1.10.10.10:FF:000001">
    <property type="entry name" value="LysR family transcriptional regulator"/>
    <property type="match status" value="1"/>
</dbReference>
<dbReference type="SUPFAM" id="SSF53850">
    <property type="entry name" value="Periplasmic binding protein-like II"/>
    <property type="match status" value="1"/>
</dbReference>
<dbReference type="OrthoDB" id="9815174at2"/>
<comment type="similarity">
    <text evidence="1">Belongs to the LysR transcriptional regulatory family.</text>
</comment>
<evidence type="ECO:0000256" key="4">
    <source>
        <dbReference type="ARBA" id="ARBA00023163"/>
    </source>
</evidence>
<feature type="domain" description="HTH lysR-type" evidence="5">
    <location>
        <begin position="5"/>
        <end position="62"/>
    </location>
</feature>
<dbReference type="EMBL" id="SRXW01000002">
    <property type="protein sequence ID" value="TGY89230.1"/>
    <property type="molecule type" value="Genomic_DNA"/>
</dbReference>
<evidence type="ECO:0000256" key="1">
    <source>
        <dbReference type="ARBA" id="ARBA00009437"/>
    </source>
</evidence>
<accession>A0A4S2H123</accession>
<dbReference type="Pfam" id="PF03466">
    <property type="entry name" value="LysR_substrate"/>
    <property type="match status" value="1"/>
</dbReference>
<dbReference type="Gene3D" id="1.10.10.10">
    <property type="entry name" value="Winged helix-like DNA-binding domain superfamily/Winged helix DNA-binding domain"/>
    <property type="match status" value="1"/>
</dbReference>
<evidence type="ECO:0000259" key="5">
    <source>
        <dbReference type="PROSITE" id="PS50931"/>
    </source>
</evidence>
<dbReference type="Gene3D" id="3.40.190.10">
    <property type="entry name" value="Periplasmic binding protein-like II"/>
    <property type="match status" value="2"/>
</dbReference>
<protein>
    <submittedName>
        <fullName evidence="6">LysR family transcriptional regulator</fullName>
    </submittedName>
</protein>
<dbReference type="Proteomes" id="UP000308054">
    <property type="component" value="Unassembled WGS sequence"/>
</dbReference>
<dbReference type="InterPro" id="IPR005119">
    <property type="entry name" value="LysR_subst-bd"/>
</dbReference>
<evidence type="ECO:0000256" key="2">
    <source>
        <dbReference type="ARBA" id="ARBA00023015"/>
    </source>
</evidence>
<evidence type="ECO:0000313" key="7">
    <source>
        <dbReference type="Proteomes" id="UP000308054"/>
    </source>
</evidence>
<dbReference type="GO" id="GO:0003700">
    <property type="term" value="F:DNA-binding transcription factor activity"/>
    <property type="evidence" value="ECO:0007669"/>
    <property type="project" value="InterPro"/>
</dbReference>
<dbReference type="SUPFAM" id="SSF46785">
    <property type="entry name" value="Winged helix' DNA-binding domain"/>
    <property type="match status" value="1"/>
</dbReference>
<dbReference type="InterPro" id="IPR000847">
    <property type="entry name" value="LysR_HTH_N"/>
</dbReference>
<dbReference type="InterPro" id="IPR036388">
    <property type="entry name" value="WH-like_DNA-bd_sf"/>
</dbReference>
<dbReference type="PANTHER" id="PTHR30579:SF7">
    <property type="entry name" value="HTH-TYPE TRANSCRIPTIONAL REGULATOR LRHA-RELATED"/>
    <property type="match status" value="1"/>
</dbReference>
<dbReference type="InterPro" id="IPR050176">
    <property type="entry name" value="LTTR"/>
</dbReference>
<dbReference type="PANTHER" id="PTHR30579">
    <property type="entry name" value="TRANSCRIPTIONAL REGULATOR"/>
    <property type="match status" value="1"/>
</dbReference>
<keyword evidence="3" id="KW-0238">DNA-binding</keyword>
<organism evidence="6 7">
    <name type="scientific">Marinicauda algicola</name>
    <dbReference type="NCBI Taxonomy" id="2029849"/>
    <lineage>
        <taxon>Bacteria</taxon>
        <taxon>Pseudomonadati</taxon>
        <taxon>Pseudomonadota</taxon>
        <taxon>Alphaproteobacteria</taxon>
        <taxon>Maricaulales</taxon>
        <taxon>Maricaulaceae</taxon>
        <taxon>Marinicauda</taxon>
    </lineage>
</organism>
<dbReference type="AlphaFoldDB" id="A0A4S2H123"/>
<comment type="caution">
    <text evidence="6">The sequence shown here is derived from an EMBL/GenBank/DDBJ whole genome shotgun (WGS) entry which is preliminary data.</text>
</comment>
<reference evidence="6 7" key="1">
    <citation type="journal article" date="2017" name="Int. J. Syst. Evol. Microbiol.">
        <title>Marinicauda algicola sp. nov., isolated from a marine red alga Rhodosorus marinus.</title>
        <authorList>
            <person name="Jeong S.E."/>
            <person name="Jeon S.H."/>
            <person name="Chun B.H."/>
            <person name="Kim D.W."/>
            <person name="Jeon C.O."/>
        </authorList>
    </citation>
    <scope>NUCLEOTIDE SEQUENCE [LARGE SCALE GENOMIC DNA]</scope>
    <source>
        <strain evidence="6 7">JCM 31718</strain>
    </source>
</reference>
<name>A0A4S2H123_9PROT</name>
<dbReference type="PROSITE" id="PS50931">
    <property type="entry name" value="HTH_LYSR"/>
    <property type="match status" value="1"/>
</dbReference>
<dbReference type="InterPro" id="IPR036390">
    <property type="entry name" value="WH_DNA-bd_sf"/>
</dbReference>
<evidence type="ECO:0000313" key="6">
    <source>
        <dbReference type="EMBL" id="TGY89230.1"/>
    </source>
</evidence>
<keyword evidence="7" id="KW-1185">Reference proteome</keyword>
<proteinExistence type="inferred from homology"/>
<dbReference type="RefSeq" id="WP_135995770.1">
    <property type="nucleotide sequence ID" value="NZ_CP071057.1"/>
</dbReference>
<sequence>MSDSLDPDCLRAFAAVARSGSFTRAGETLFRSQSAISLQIRRLEERLGERLFRRSARRVTLTPAGERLNVYATRLLALQEETLAAFRDPDISGVVRLGTPEDFATSHLPGALARFARAYPKVQLEVECDLTLSLVDRFRAGRLDVALIKREPAATLEGHRVWREPLVWVGRDPGALCPAGEAVPLVVNPEPCVYRKRAFDALYRAGRRPRAAYVCGSLAGSLAAVRAGLGITVLPRDMAPPDLATDHGETLPLLDDTEIVLVTAADASASARRLADFLEDELEAQAGTPFAQEKAGA</sequence>
<dbReference type="GO" id="GO:0003677">
    <property type="term" value="F:DNA binding"/>
    <property type="evidence" value="ECO:0007669"/>
    <property type="project" value="UniProtKB-KW"/>
</dbReference>
<evidence type="ECO:0000256" key="3">
    <source>
        <dbReference type="ARBA" id="ARBA00023125"/>
    </source>
</evidence>